<dbReference type="InterPro" id="IPR001610">
    <property type="entry name" value="PAC"/>
</dbReference>
<dbReference type="SMART" id="SM00086">
    <property type="entry name" value="PAC"/>
    <property type="match status" value="1"/>
</dbReference>
<keyword evidence="14" id="KW-1185">Reference proteome</keyword>
<gene>
    <name evidence="13" type="ORF">FJR45_01660</name>
</gene>
<evidence type="ECO:0000256" key="4">
    <source>
        <dbReference type="ARBA" id="ARBA00022679"/>
    </source>
</evidence>
<evidence type="ECO:0000256" key="3">
    <source>
        <dbReference type="ARBA" id="ARBA00022553"/>
    </source>
</evidence>
<evidence type="ECO:0000259" key="12">
    <source>
        <dbReference type="PROSITE" id="PS50113"/>
    </source>
</evidence>
<evidence type="ECO:0000256" key="8">
    <source>
        <dbReference type="ARBA" id="ARBA00023012"/>
    </source>
</evidence>
<keyword evidence="6" id="KW-0418">Kinase</keyword>
<dbReference type="GO" id="GO:0005524">
    <property type="term" value="F:ATP binding"/>
    <property type="evidence" value="ECO:0007669"/>
    <property type="project" value="UniProtKB-KW"/>
</dbReference>
<evidence type="ECO:0000313" key="13">
    <source>
        <dbReference type="EMBL" id="QOP42726.1"/>
    </source>
</evidence>
<dbReference type="InterPro" id="IPR036097">
    <property type="entry name" value="HisK_dim/P_sf"/>
</dbReference>
<dbReference type="PRINTS" id="PR00344">
    <property type="entry name" value="BCTRLSENSOR"/>
</dbReference>
<comment type="catalytic activity">
    <reaction evidence="1">
        <text>ATP + protein L-histidine = ADP + protein N-phospho-L-histidine.</text>
        <dbReference type="EC" id="2.7.13.3"/>
    </reaction>
</comment>
<dbReference type="InterPro" id="IPR004358">
    <property type="entry name" value="Sig_transdc_His_kin-like_C"/>
</dbReference>
<evidence type="ECO:0000256" key="9">
    <source>
        <dbReference type="SAM" id="Coils"/>
    </source>
</evidence>
<dbReference type="SMART" id="SM00387">
    <property type="entry name" value="HATPase_c"/>
    <property type="match status" value="1"/>
</dbReference>
<reference evidence="13 14" key="1">
    <citation type="submission" date="2019-06" db="EMBL/GenBank/DDBJ databases">
        <title>Sulfurimonas gotlandica sp. nov., a chemoautotrophic and psychrotolerant epsilonproteobacterium isolated from a pelagic redoxcline, and an emended description of the genus Sulfurimonas.</title>
        <authorList>
            <person name="Wang S."/>
            <person name="Jiang L."/>
            <person name="Shao Z."/>
        </authorList>
    </citation>
    <scope>NUCLEOTIDE SEQUENCE [LARGE SCALE GENOMIC DNA]</scope>
    <source>
        <strain evidence="13 14">S2-6</strain>
    </source>
</reference>
<dbReference type="Gene3D" id="3.30.565.10">
    <property type="entry name" value="Histidine kinase-like ATPase, C-terminal domain"/>
    <property type="match status" value="1"/>
</dbReference>
<dbReference type="PANTHER" id="PTHR43065:SF10">
    <property type="entry name" value="PEROXIDE STRESS-ACTIVATED HISTIDINE KINASE MAK3"/>
    <property type="match status" value="1"/>
</dbReference>
<keyword evidence="4" id="KW-0808">Transferase</keyword>
<evidence type="ECO:0000256" key="6">
    <source>
        <dbReference type="ARBA" id="ARBA00022777"/>
    </source>
</evidence>
<evidence type="ECO:0000259" key="10">
    <source>
        <dbReference type="PROSITE" id="PS50109"/>
    </source>
</evidence>
<dbReference type="InterPro" id="IPR013655">
    <property type="entry name" value="PAS_fold_3"/>
</dbReference>
<evidence type="ECO:0000259" key="11">
    <source>
        <dbReference type="PROSITE" id="PS50112"/>
    </source>
</evidence>
<dbReference type="RefSeq" id="WP_193151068.1">
    <property type="nucleotide sequence ID" value="NZ_CP041235.1"/>
</dbReference>
<accession>A0A7M1AZK1</accession>
<dbReference type="CDD" id="cd00082">
    <property type="entry name" value="HisKA"/>
    <property type="match status" value="1"/>
</dbReference>
<evidence type="ECO:0000313" key="14">
    <source>
        <dbReference type="Proteomes" id="UP000593719"/>
    </source>
</evidence>
<dbReference type="SUPFAM" id="SSF47384">
    <property type="entry name" value="Homodimeric domain of signal transducing histidine kinase"/>
    <property type="match status" value="1"/>
</dbReference>
<dbReference type="PROSITE" id="PS50113">
    <property type="entry name" value="PAC"/>
    <property type="match status" value="1"/>
</dbReference>
<evidence type="ECO:0000256" key="5">
    <source>
        <dbReference type="ARBA" id="ARBA00022741"/>
    </source>
</evidence>
<dbReference type="Gene3D" id="1.10.287.130">
    <property type="match status" value="1"/>
</dbReference>
<feature type="domain" description="Histidine kinase" evidence="10">
    <location>
        <begin position="188"/>
        <end position="400"/>
    </location>
</feature>
<name>A0A7M1AZK1_9BACT</name>
<dbReference type="EC" id="2.7.13.3" evidence="2"/>
<evidence type="ECO:0000256" key="7">
    <source>
        <dbReference type="ARBA" id="ARBA00022840"/>
    </source>
</evidence>
<dbReference type="Gene3D" id="3.30.450.20">
    <property type="entry name" value="PAS domain"/>
    <property type="match status" value="1"/>
</dbReference>
<feature type="coiled-coil region" evidence="9">
    <location>
        <begin position="205"/>
        <end position="232"/>
    </location>
</feature>
<dbReference type="Pfam" id="PF08447">
    <property type="entry name" value="PAS_3"/>
    <property type="match status" value="1"/>
</dbReference>
<dbReference type="InterPro" id="IPR000700">
    <property type="entry name" value="PAS-assoc_C"/>
</dbReference>
<evidence type="ECO:0000256" key="2">
    <source>
        <dbReference type="ARBA" id="ARBA00012438"/>
    </source>
</evidence>
<dbReference type="NCBIfam" id="TIGR00229">
    <property type="entry name" value="sensory_box"/>
    <property type="match status" value="1"/>
</dbReference>
<dbReference type="Proteomes" id="UP000593719">
    <property type="component" value="Chromosome"/>
</dbReference>
<dbReference type="EMBL" id="CP041235">
    <property type="protein sequence ID" value="QOP42726.1"/>
    <property type="molecule type" value="Genomic_DNA"/>
</dbReference>
<dbReference type="KEGG" id="ssei:FJR45_01660"/>
<organism evidence="13 14">
    <name type="scientific">Sulfurimonas sediminis</name>
    <dbReference type="NCBI Taxonomy" id="2590020"/>
    <lineage>
        <taxon>Bacteria</taxon>
        <taxon>Pseudomonadati</taxon>
        <taxon>Campylobacterota</taxon>
        <taxon>Epsilonproteobacteria</taxon>
        <taxon>Campylobacterales</taxon>
        <taxon>Sulfurimonadaceae</taxon>
        <taxon>Sulfurimonas</taxon>
    </lineage>
</organism>
<feature type="domain" description="PAS" evidence="11">
    <location>
        <begin position="1"/>
        <end position="70"/>
    </location>
</feature>
<dbReference type="InterPro" id="IPR003594">
    <property type="entry name" value="HATPase_dom"/>
</dbReference>
<protein>
    <recommendedName>
        <fullName evidence="2">histidine kinase</fullName>
        <ecNumber evidence="2">2.7.13.3</ecNumber>
    </recommendedName>
</protein>
<proteinExistence type="predicted"/>
<dbReference type="InterPro" id="IPR035965">
    <property type="entry name" value="PAS-like_dom_sf"/>
</dbReference>
<dbReference type="PANTHER" id="PTHR43065">
    <property type="entry name" value="SENSOR HISTIDINE KINASE"/>
    <property type="match status" value="1"/>
</dbReference>
<dbReference type="InterPro" id="IPR000014">
    <property type="entry name" value="PAS"/>
</dbReference>
<keyword evidence="9" id="KW-0175">Coiled coil</keyword>
<feature type="coiled-coil region" evidence="9">
    <location>
        <begin position="116"/>
        <end position="172"/>
    </location>
</feature>
<evidence type="ECO:0000256" key="1">
    <source>
        <dbReference type="ARBA" id="ARBA00000085"/>
    </source>
</evidence>
<dbReference type="Pfam" id="PF02518">
    <property type="entry name" value="HATPase_c"/>
    <property type="match status" value="1"/>
</dbReference>
<dbReference type="InterPro" id="IPR005467">
    <property type="entry name" value="His_kinase_dom"/>
</dbReference>
<keyword evidence="7" id="KW-0067">ATP-binding</keyword>
<dbReference type="SUPFAM" id="SSF55874">
    <property type="entry name" value="ATPase domain of HSP90 chaperone/DNA topoisomerase II/histidine kinase"/>
    <property type="match status" value="1"/>
</dbReference>
<keyword evidence="3" id="KW-0597">Phosphoprotein</keyword>
<dbReference type="AlphaFoldDB" id="A0A7M1AZK1"/>
<dbReference type="PROSITE" id="PS50112">
    <property type="entry name" value="PAS"/>
    <property type="match status" value="1"/>
</dbReference>
<keyword evidence="5" id="KW-0547">Nucleotide-binding</keyword>
<keyword evidence="8" id="KW-0902">Two-component regulatory system</keyword>
<dbReference type="InterPro" id="IPR036890">
    <property type="entry name" value="HATPase_C_sf"/>
</dbReference>
<dbReference type="InterPro" id="IPR003661">
    <property type="entry name" value="HisK_dim/P_dom"/>
</dbReference>
<dbReference type="PROSITE" id="PS50109">
    <property type="entry name" value="HIS_KIN"/>
    <property type="match status" value="1"/>
</dbReference>
<dbReference type="SMART" id="SM00091">
    <property type="entry name" value="PAS"/>
    <property type="match status" value="1"/>
</dbReference>
<feature type="domain" description="PAC" evidence="12">
    <location>
        <begin position="71"/>
        <end position="125"/>
    </location>
</feature>
<dbReference type="CDD" id="cd00130">
    <property type="entry name" value="PAS"/>
    <property type="match status" value="1"/>
</dbReference>
<dbReference type="SUPFAM" id="SSF55785">
    <property type="entry name" value="PYP-like sensor domain (PAS domain)"/>
    <property type="match status" value="1"/>
</dbReference>
<dbReference type="GO" id="GO:0000155">
    <property type="term" value="F:phosphorelay sensor kinase activity"/>
    <property type="evidence" value="ECO:0007669"/>
    <property type="project" value="InterPro"/>
</dbReference>
<sequence length="405" mass="46841">MLEQYKEAIEKSNIISKTDVEGIITFVNEEFCKISGYSKEELIGKNHNIVRHPDVATSVFKKLWETIKAKKTYKATVKNRAKDGTTFYVNTTVIPILDKDNNIEEFVAIRYDVTKEVFYKKSLEQKEKELQELNENLEKRVQEKTQELKELNETLELRVQEEIAKNEQKQKVMFWQSRLASLGEMLANIAHQWRQPLTELSLTLFSLKKAALNNEEEEVQNLYDESKAIIQNMSTTIDDFTNFFKPTKQKHYFKIADSINESLNILEKIIIKEMISVHTEFEDVEILGISNELTQVIINLIQNSKDAFLQSSVLIKEIYIRVKKEKDFALIEFSDNAGGIKEKEIYKIFEPYFTTKHSSSGTGLGLFMSRMICEQGLNGSIDVKSKNGSTTFSIKIPLQNKEKRA</sequence>